<dbReference type="Proteomes" id="UP000586454">
    <property type="component" value="Unassembled WGS sequence"/>
</dbReference>
<keyword evidence="4" id="KW-1185">Reference proteome</keyword>
<dbReference type="EMBL" id="CAIJCS010000016">
    <property type="protein sequence ID" value="CAC9928757.1"/>
    <property type="molecule type" value="Genomic_DNA"/>
</dbReference>
<dbReference type="Pfam" id="PF01832">
    <property type="entry name" value="Glucosaminidase"/>
    <property type="match status" value="1"/>
</dbReference>
<gene>
    <name evidence="3" type="ORF">PEPNEM18_00776</name>
</gene>
<organism evidence="3 4">
    <name type="scientific">Aedoeadaptatus nemausensis</name>
    <dbReference type="NCBI Taxonomy" id="2582829"/>
    <lineage>
        <taxon>Bacteria</taxon>
        <taxon>Bacillati</taxon>
        <taxon>Bacillota</taxon>
        <taxon>Tissierellia</taxon>
        <taxon>Tissierellales</taxon>
        <taxon>Peptoniphilaceae</taxon>
        <taxon>Aedoeadaptatus</taxon>
    </lineage>
</organism>
<sequence>MNGKRRKNTPSKRKGSLIFLALFVVAVFWLFRPRYNPDPEMIHSREDFFETYGPLAQEVGKRYNLIPSVILAQAAVESNFGESQLSKEYNNYFGIKGKGENAVFLPTTEFIADREENISDGFRTYDSPRESFYDYGKLIGKAPRYENVREAKTREAYAEALHPAGYSTNPRYGEILLKTIERYHLERFDE</sequence>
<name>A0A6V6Y347_9FIRM</name>
<dbReference type="AlphaFoldDB" id="A0A6V6Y347"/>
<evidence type="ECO:0000256" key="1">
    <source>
        <dbReference type="ARBA" id="ARBA00022801"/>
    </source>
</evidence>
<keyword evidence="1" id="KW-0378">Hydrolase</keyword>
<evidence type="ECO:0000259" key="2">
    <source>
        <dbReference type="SMART" id="SM00047"/>
    </source>
</evidence>
<dbReference type="Gene3D" id="4.10.80.30">
    <property type="entry name" value="DNA polymerase, domain 6"/>
    <property type="match status" value="1"/>
</dbReference>
<accession>A0A6V6Y347</accession>
<comment type="caution">
    <text evidence="3">The sequence shown here is derived from an EMBL/GenBank/DDBJ whole genome shotgun (WGS) entry which is preliminary data.</text>
</comment>
<dbReference type="SUPFAM" id="SSF53955">
    <property type="entry name" value="Lysozyme-like"/>
    <property type="match status" value="1"/>
</dbReference>
<dbReference type="Gene3D" id="1.10.530.10">
    <property type="match status" value="1"/>
</dbReference>
<dbReference type="InterPro" id="IPR023346">
    <property type="entry name" value="Lysozyme-like_dom_sf"/>
</dbReference>
<dbReference type="SMART" id="SM00047">
    <property type="entry name" value="LYZ2"/>
    <property type="match status" value="1"/>
</dbReference>
<evidence type="ECO:0000313" key="3">
    <source>
        <dbReference type="EMBL" id="CAC9928757.1"/>
    </source>
</evidence>
<protein>
    <submittedName>
        <fullName evidence="3">Mannosyl-glycoprotein endo-beta-N-acetylglucosaminidase</fullName>
    </submittedName>
</protein>
<dbReference type="PANTHER" id="PTHR33308:SF9">
    <property type="entry name" value="PEPTIDOGLYCAN HYDROLASE FLGJ"/>
    <property type="match status" value="1"/>
</dbReference>
<feature type="domain" description="Mannosyl-glycoprotein endo-beta-N-acetylglucosamidase-like" evidence="2">
    <location>
        <begin position="37"/>
        <end position="189"/>
    </location>
</feature>
<dbReference type="GO" id="GO:0004040">
    <property type="term" value="F:amidase activity"/>
    <property type="evidence" value="ECO:0007669"/>
    <property type="project" value="InterPro"/>
</dbReference>
<evidence type="ECO:0000313" key="4">
    <source>
        <dbReference type="Proteomes" id="UP000586454"/>
    </source>
</evidence>
<dbReference type="InterPro" id="IPR051056">
    <property type="entry name" value="Glycosyl_Hydrolase_73"/>
</dbReference>
<dbReference type="PANTHER" id="PTHR33308">
    <property type="entry name" value="PEPTIDOGLYCAN HYDROLASE FLGJ"/>
    <property type="match status" value="1"/>
</dbReference>
<dbReference type="InterPro" id="IPR002901">
    <property type="entry name" value="MGlyc_endo_b_GlcNAc-like_dom"/>
</dbReference>
<reference evidence="3 4" key="1">
    <citation type="submission" date="2020-06" db="EMBL/GenBank/DDBJ databases">
        <authorList>
            <person name="Criscuolo A."/>
        </authorList>
    </citation>
    <scope>NUCLEOTIDE SEQUENCE [LARGE SCALE GENOMIC DNA]</scope>
    <source>
        <strain evidence="3">1804121828</strain>
    </source>
</reference>
<dbReference type="RefSeq" id="WP_180499437.1">
    <property type="nucleotide sequence ID" value="NZ_CAIJCS010000016.1"/>
</dbReference>
<proteinExistence type="predicted"/>